<accession>A0AAD4HKC0</accession>
<name>A0AAD4HKC0_9AGAM</name>
<dbReference type="RefSeq" id="XP_041224210.1">
    <property type="nucleotide sequence ID" value="XM_041367346.1"/>
</dbReference>
<reference evidence="1" key="1">
    <citation type="journal article" date="2020" name="New Phytol.">
        <title>Comparative genomics reveals dynamic genome evolution in host specialist ectomycorrhizal fungi.</title>
        <authorList>
            <person name="Lofgren L.A."/>
            <person name="Nguyen N.H."/>
            <person name="Vilgalys R."/>
            <person name="Ruytinx J."/>
            <person name="Liao H.L."/>
            <person name="Branco S."/>
            <person name="Kuo A."/>
            <person name="LaButti K."/>
            <person name="Lipzen A."/>
            <person name="Andreopoulos W."/>
            <person name="Pangilinan J."/>
            <person name="Riley R."/>
            <person name="Hundley H."/>
            <person name="Na H."/>
            <person name="Barry K."/>
            <person name="Grigoriev I.V."/>
            <person name="Stajich J.E."/>
            <person name="Kennedy P.G."/>
        </authorList>
    </citation>
    <scope>NUCLEOTIDE SEQUENCE</scope>
    <source>
        <strain evidence="1">FC203</strain>
    </source>
</reference>
<dbReference type="Gene3D" id="3.60.15.10">
    <property type="entry name" value="Ribonuclease Z/Hydroxyacylglutathione hydrolase-like"/>
    <property type="match status" value="1"/>
</dbReference>
<organism evidence="1 2">
    <name type="scientific">Suillus fuscotomentosus</name>
    <dbReference type="NCBI Taxonomy" id="1912939"/>
    <lineage>
        <taxon>Eukaryota</taxon>
        <taxon>Fungi</taxon>
        <taxon>Dikarya</taxon>
        <taxon>Basidiomycota</taxon>
        <taxon>Agaricomycotina</taxon>
        <taxon>Agaricomycetes</taxon>
        <taxon>Agaricomycetidae</taxon>
        <taxon>Boletales</taxon>
        <taxon>Suillineae</taxon>
        <taxon>Suillaceae</taxon>
        <taxon>Suillus</taxon>
    </lineage>
</organism>
<dbReference type="Proteomes" id="UP001195769">
    <property type="component" value="Unassembled WGS sequence"/>
</dbReference>
<evidence type="ECO:0000313" key="1">
    <source>
        <dbReference type="EMBL" id="KAG1898634.1"/>
    </source>
</evidence>
<dbReference type="GeneID" id="64661644"/>
<comment type="caution">
    <text evidence="1">The sequence shown here is derived from an EMBL/GenBank/DDBJ whole genome shotgun (WGS) entry which is preliminary data.</text>
</comment>
<proteinExistence type="predicted"/>
<dbReference type="EMBL" id="JABBWK010000038">
    <property type="protein sequence ID" value="KAG1898634.1"/>
    <property type="molecule type" value="Genomic_DNA"/>
</dbReference>
<dbReference type="InterPro" id="IPR036866">
    <property type="entry name" value="RibonucZ/Hydroxyglut_hydro"/>
</dbReference>
<dbReference type="AlphaFoldDB" id="A0AAD4HKC0"/>
<keyword evidence="2" id="KW-1185">Reference proteome</keyword>
<gene>
    <name evidence="1" type="ORF">F5891DRAFT_1190724</name>
</gene>
<sequence>MSEAPSLPSLSDEQAYMYASAFKADSRVSLGPLTSCVTRRTTMAESLESGGVTPSSVDSVVLIHLNWDHIGDPRMRVVSSRDRRDLHLRLDETVVEALVHALDVEIFKNRGWE</sequence>
<protein>
    <submittedName>
        <fullName evidence="1">Uncharacterized protein</fullName>
    </submittedName>
</protein>
<evidence type="ECO:0000313" key="2">
    <source>
        <dbReference type="Proteomes" id="UP001195769"/>
    </source>
</evidence>